<reference evidence="2 3" key="1">
    <citation type="submission" date="2018-02" db="EMBL/GenBank/DDBJ databases">
        <title>8 Nocardia nova and 1 Nocardia cyriacigeorgica strain used for evolution to TMP-SMX.</title>
        <authorList>
            <person name="Mehta H."/>
            <person name="Weng J."/>
            <person name="Shamoo Y."/>
        </authorList>
    </citation>
    <scope>NUCLEOTIDE SEQUENCE [LARGE SCALE GENOMIC DNA]</scope>
    <source>
        <strain evidence="2 3">MDA3139</strain>
    </source>
</reference>
<evidence type="ECO:0000313" key="2">
    <source>
        <dbReference type="EMBL" id="PPJ39331.1"/>
    </source>
</evidence>
<organism evidence="2 3">
    <name type="scientific">Nocardia nova</name>
    <dbReference type="NCBI Taxonomy" id="37330"/>
    <lineage>
        <taxon>Bacteria</taxon>
        <taxon>Bacillati</taxon>
        <taxon>Actinomycetota</taxon>
        <taxon>Actinomycetes</taxon>
        <taxon>Mycobacteriales</taxon>
        <taxon>Nocardiaceae</taxon>
        <taxon>Nocardia</taxon>
    </lineage>
</organism>
<evidence type="ECO:0000256" key="1">
    <source>
        <dbReference type="SAM" id="MobiDB-lite"/>
    </source>
</evidence>
<feature type="region of interest" description="Disordered" evidence="1">
    <location>
        <begin position="70"/>
        <end position="112"/>
    </location>
</feature>
<proteinExistence type="predicted"/>
<dbReference type="Proteomes" id="UP000239874">
    <property type="component" value="Unassembled WGS sequence"/>
</dbReference>
<evidence type="ECO:0000313" key="3">
    <source>
        <dbReference type="Proteomes" id="UP000239874"/>
    </source>
</evidence>
<dbReference type="AlphaFoldDB" id="A0A2S6AVS4"/>
<dbReference type="EMBL" id="PSZC01000002">
    <property type="protein sequence ID" value="PPJ39331.1"/>
    <property type="molecule type" value="Genomic_DNA"/>
</dbReference>
<comment type="caution">
    <text evidence="2">The sequence shown here is derived from an EMBL/GenBank/DDBJ whole genome shotgun (WGS) entry which is preliminary data.</text>
</comment>
<accession>A0A2S6AVS4</accession>
<sequence length="112" mass="11311">MVAQPGTATSTCFLSPRVAKIVGTPISTTTAITAAATDHDASAHGAATQAISSVAARAMAGPRPCSVRFGETSARSDMSLSLARPPPARTTNAVRLPQPGVRAPGNMTGLIR</sequence>
<protein>
    <submittedName>
        <fullName evidence="2">Uncharacterized protein</fullName>
    </submittedName>
</protein>
<name>A0A2S6AVS4_9NOCA</name>
<gene>
    <name evidence="2" type="ORF">C5E45_03990</name>
</gene>
<dbReference type="RefSeq" id="WP_104379709.1">
    <property type="nucleotide sequence ID" value="NZ_PSZC01000002.1"/>
</dbReference>